<name>A0ABS1L9N8_9ACTN</name>
<gene>
    <name evidence="4" type="ORF">JI751_12325</name>
</gene>
<dbReference type="PANTHER" id="PTHR10963">
    <property type="entry name" value="GLYCOSYL HYDROLASE-RELATED"/>
    <property type="match status" value="1"/>
</dbReference>
<dbReference type="Gene3D" id="2.60.120.200">
    <property type="match status" value="1"/>
</dbReference>
<dbReference type="Proteomes" id="UP000636918">
    <property type="component" value="Unassembled WGS sequence"/>
</dbReference>
<feature type="chain" id="PRO_5046737725" evidence="2">
    <location>
        <begin position="28"/>
        <end position="403"/>
    </location>
</feature>
<dbReference type="RefSeq" id="WP_201936621.1">
    <property type="nucleotide sequence ID" value="NZ_JAERSG010000003.1"/>
</dbReference>
<evidence type="ECO:0000256" key="1">
    <source>
        <dbReference type="ARBA" id="ARBA00006865"/>
    </source>
</evidence>
<reference evidence="4 5" key="1">
    <citation type="submission" date="2021-01" db="EMBL/GenBank/DDBJ databases">
        <title>Genome seq and assembly of Nocardiodes sp. G10.</title>
        <authorList>
            <person name="Chhetri G."/>
        </authorList>
    </citation>
    <scope>NUCLEOTIDE SEQUENCE [LARGE SCALE GENOMIC DNA]</scope>
    <source>
        <strain evidence="4 5">G10</strain>
    </source>
</reference>
<dbReference type="InterPro" id="IPR000757">
    <property type="entry name" value="Beta-glucanase-like"/>
</dbReference>
<feature type="domain" description="GH16" evidence="3">
    <location>
        <begin position="151"/>
        <end position="403"/>
    </location>
</feature>
<dbReference type="EMBL" id="JAERSG010000003">
    <property type="protein sequence ID" value="MBL0748399.1"/>
    <property type="molecule type" value="Genomic_DNA"/>
</dbReference>
<dbReference type="GO" id="GO:0016787">
    <property type="term" value="F:hydrolase activity"/>
    <property type="evidence" value="ECO:0007669"/>
    <property type="project" value="UniProtKB-KW"/>
</dbReference>
<evidence type="ECO:0000259" key="3">
    <source>
        <dbReference type="PROSITE" id="PS51762"/>
    </source>
</evidence>
<keyword evidence="2" id="KW-0732">Signal</keyword>
<keyword evidence="4" id="KW-0378">Hydrolase</keyword>
<evidence type="ECO:0000313" key="5">
    <source>
        <dbReference type="Proteomes" id="UP000636918"/>
    </source>
</evidence>
<comment type="caution">
    <text evidence="4">The sequence shown here is derived from an EMBL/GenBank/DDBJ whole genome shotgun (WGS) entry which is preliminary data.</text>
</comment>
<evidence type="ECO:0000256" key="2">
    <source>
        <dbReference type="SAM" id="SignalP"/>
    </source>
</evidence>
<dbReference type="PANTHER" id="PTHR10963:SF55">
    <property type="entry name" value="GLYCOSIDE HYDROLASE FAMILY 16 PROTEIN"/>
    <property type="match status" value="1"/>
</dbReference>
<keyword evidence="5" id="KW-1185">Reference proteome</keyword>
<proteinExistence type="inferred from homology"/>
<dbReference type="CDD" id="cd08023">
    <property type="entry name" value="GH16_laminarinase_like"/>
    <property type="match status" value="1"/>
</dbReference>
<protein>
    <submittedName>
        <fullName evidence="4">Glycoside hydrolase family 16 protein</fullName>
    </submittedName>
</protein>
<dbReference type="InterPro" id="IPR013320">
    <property type="entry name" value="ConA-like_dom_sf"/>
</dbReference>
<organism evidence="4 5">
    <name type="scientific">Nocardioides baculatus</name>
    <dbReference type="NCBI Taxonomy" id="2801337"/>
    <lineage>
        <taxon>Bacteria</taxon>
        <taxon>Bacillati</taxon>
        <taxon>Actinomycetota</taxon>
        <taxon>Actinomycetes</taxon>
        <taxon>Propionibacteriales</taxon>
        <taxon>Nocardioidaceae</taxon>
        <taxon>Nocardioides</taxon>
    </lineage>
</organism>
<comment type="similarity">
    <text evidence="1">Belongs to the glycosyl hydrolase 16 family.</text>
</comment>
<dbReference type="Pfam" id="PF00722">
    <property type="entry name" value="Glyco_hydro_16"/>
    <property type="match status" value="1"/>
</dbReference>
<evidence type="ECO:0000313" key="4">
    <source>
        <dbReference type="EMBL" id="MBL0748399.1"/>
    </source>
</evidence>
<dbReference type="InterPro" id="IPR050546">
    <property type="entry name" value="Glycosyl_Hydrlase_16"/>
</dbReference>
<dbReference type="PROSITE" id="PS51762">
    <property type="entry name" value="GH16_2"/>
    <property type="match status" value="1"/>
</dbReference>
<feature type="signal peptide" evidence="2">
    <location>
        <begin position="1"/>
        <end position="27"/>
    </location>
</feature>
<sequence length="403" mass="44136">MPARRAAATLAVLLPLGLLGWAAPTSASSSDEVPAVAAPSNVSVHVTSRQRVRLEALPQIVQYGAGVASPDAAKAAVIATMRPARVGRPVQLQVQDGSSWVAVTTARQDARGRVQVAAAASSASGAPLTYRVKARRWGGLAAVASLPVSTERWRDATWTDEFSGTQLRDVWDHRGRDYVHSNRRSCSKGDPRAARVADGALRLSVLRDPDATTTCRIRGRDATAGRFAYRLNGHVGTQGSFGFRYGFAAARVKFHRLRGQHGAFWLQPTAGMYPGAAGSEIDVVEYFGDRHPQGGLASFTHRYDGRRRVSTGGWVPDSSSYLRSRRDGWSRNYHVFSVEWTPKTLVFRIDGKETARMRGNVSAERQFLILSLIAADYEIPKVAARRLPQHMYVDWVRVWETGA</sequence>
<accession>A0ABS1L9N8</accession>
<dbReference type="SUPFAM" id="SSF49899">
    <property type="entry name" value="Concanavalin A-like lectins/glucanases"/>
    <property type="match status" value="1"/>
</dbReference>